<feature type="compositionally biased region" description="Polar residues" evidence="1">
    <location>
        <begin position="148"/>
        <end position="187"/>
    </location>
</feature>
<gene>
    <name evidence="2" type="ORF">SNEC2469_LOCUS20113</name>
</gene>
<comment type="caution">
    <text evidence="2">The sequence shown here is derived from an EMBL/GenBank/DDBJ whole genome shotgun (WGS) entry which is preliminary data.</text>
</comment>
<protein>
    <submittedName>
        <fullName evidence="2">Uncharacterized protein</fullName>
    </submittedName>
</protein>
<reference evidence="2" key="1">
    <citation type="submission" date="2021-02" db="EMBL/GenBank/DDBJ databases">
        <authorList>
            <person name="Dougan E. K."/>
            <person name="Rhodes N."/>
            <person name="Thang M."/>
            <person name="Chan C."/>
        </authorList>
    </citation>
    <scope>NUCLEOTIDE SEQUENCE</scope>
</reference>
<dbReference type="OrthoDB" id="10444583at2759"/>
<keyword evidence="3" id="KW-1185">Reference proteome</keyword>
<proteinExistence type="predicted"/>
<feature type="region of interest" description="Disordered" evidence="1">
    <location>
        <begin position="336"/>
        <end position="391"/>
    </location>
</feature>
<feature type="compositionally biased region" description="Basic and acidic residues" evidence="1">
    <location>
        <begin position="194"/>
        <end position="205"/>
    </location>
</feature>
<feature type="compositionally biased region" description="Low complexity" evidence="1">
    <location>
        <begin position="122"/>
        <end position="137"/>
    </location>
</feature>
<dbReference type="EMBL" id="CAJNJA010034771">
    <property type="protein sequence ID" value="CAE7697849.1"/>
    <property type="molecule type" value="Genomic_DNA"/>
</dbReference>
<feature type="region of interest" description="Disordered" evidence="1">
    <location>
        <begin position="92"/>
        <end position="241"/>
    </location>
</feature>
<feature type="region of interest" description="Disordered" evidence="1">
    <location>
        <begin position="35"/>
        <end position="57"/>
    </location>
</feature>
<evidence type="ECO:0000313" key="2">
    <source>
        <dbReference type="EMBL" id="CAE7697849.1"/>
    </source>
</evidence>
<dbReference type="Proteomes" id="UP000601435">
    <property type="component" value="Unassembled WGS sequence"/>
</dbReference>
<evidence type="ECO:0000313" key="3">
    <source>
        <dbReference type="Proteomes" id="UP000601435"/>
    </source>
</evidence>
<feature type="compositionally biased region" description="Basic and acidic residues" evidence="1">
    <location>
        <begin position="35"/>
        <end position="44"/>
    </location>
</feature>
<feature type="compositionally biased region" description="Acidic residues" evidence="1">
    <location>
        <begin position="352"/>
        <end position="368"/>
    </location>
</feature>
<evidence type="ECO:0000256" key="1">
    <source>
        <dbReference type="SAM" id="MobiDB-lite"/>
    </source>
</evidence>
<accession>A0A812WQ71</accession>
<feature type="compositionally biased region" description="Basic residues" evidence="1">
    <location>
        <begin position="380"/>
        <end position="391"/>
    </location>
</feature>
<sequence length="391" mass="42837">MAHAAADDDDDDDVLICEVDCDDNELREMLQKVACKDENTHEAPEEPTTPTVPDEEMDHVISNDVYWRHANDLGEVGDSTFPETQLESVPALAAAAKPIRPSVAPRLRSKPSTAPEPRSQEPKPSSVPKPKTSTDPSGSKPNSVPEPKTSTDPQGSKPSSVPEPKTSTDPQGTKPSSVPEPKTSTDPQGGLKPSSDEPKSGKAEVAKTTNRAPKTPRTKKTFSSPGSESKSASAADTPADKFNARMEVMIKQKKEGKVEIVSGFYTEEKMKDRVKAVREYCLASRERRKTLVRRDKYQKQIREFWVDVQTSGTLATTNTEEFSFCFEIIDPTCELPGPVLGKEPMPAYDGTLGEDDETTEEEDNEEDGPDSKEEVTPSKTGKRRFNQKTAA</sequence>
<dbReference type="AlphaFoldDB" id="A0A812WQ71"/>
<name>A0A812WQ71_9DINO</name>
<feature type="compositionally biased region" description="Low complexity" evidence="1">
    <location>
        <begin position="223"/>
        <end position="235"/>
    </location>
</feature>
<organism evidence="2 3">
    <name type="scientific">Symbiodinium necroappetens</name>
    <dbReference type="NCBI Taxonomy" id="1628268"/>
    <lineage>
        <taxon>Eukaryota</taxon>
        <taxon>Sar</taxon>
        <taxon>Alveolata</taxon>
        <taxon>Dinophyceae</taxon>
        <taxon>Suessiales</taxon>
        <taxon>Symbiodiniaceae</taxon>
        <taxon>Symbiodinium</taxon>
    </lineage>
</organism>